<dbReference type="GO" id="GO:0000160">
    <property type="term" value="P:phosphorelay signal transduction system"/>
    <property type="evidence" value="ECO:0007669"/>
    <property type="project" value="UniProtKB-KW"/>
</dbReference>
<organism evidence="4">
    <name type="scientific">bioreactor metagenome</name>
    <dbReference type="NCBI Taxonomy" id="1076179"/>
    <lineage>
        <taxon>unclassified sequences</taxon>
        <taxon>metagenomes</taxon>
        <taxon>ecological metagenomes</taxon>
    </lineage>
</organism>
<proteinExistence type="predicted"/>
<name>A0A645FWZ2_9ZZZZ</name>
<dbReference type="AlphaFoldDB" id="A0A645FWZ2"/>
<accession>A0A645FWZ2</accession>
<dbReference type="SUPFAM" id="SSF55874">
    <property type="entry name" value="ATPase domain of HSP90 chaperone/DNA topoisomerase II/histidine kinase"/>
    <property type="match status" value="1"/>
</dbReference>
<comment type="caution">
    <text evidence="4">The sequence shown here is derived from an EMBL/GenBank/DDBJ whole genome shotgun (WGS) entry which is preliminary data.</text>
</comment>
<dbReference type="EMBL" id="VSSQ01066506">
    <property type="protein sequence ID" value="MPN19027.1"/>
    <property type="molecule type" value="Genomic_DNA"/>
</dbReference>
<dbReference type="CDD" id="cd16917">
    <property type="entry name" value="HATPase_UhpB-NarQ-NarX-like"/>
    <property type="match status" value="1"/>
</dbReference>
<dbReference type="PANTHER" id="PTHR24421">
    <property type="entry name" value="NITRATE/NITRITE SENSOR PROTEIN NARX-RELATED"/>
    <property type="match status" value="1"/>
</dbReference>
<dbReference type="GO" id="GO:0004673">
    <property type="term" value="F:protein histidine kinase activity"/>
    <property type="evidence" value="ECO:0007669"/>
    <property type="project" value="UniProtKB-EC"/>
</dbReference>
<dbReference type="Gene3D" id="3.30.565.10">
    <property type="entry name" value="Histidine kinase-like ATPase, C-terminal domain"/>
    <property type="match status" value="1"/>
</dbReference>
<dbReference type="PANTHER" id="PTHR24421:SF58">
    <property type="entry name" value="SIGNAL TRANSDUCTION HISTIDINE-PROTEIN KINASE_PHOSPHATASE UHPB"/>
    <property type="match status" value="1"/>
</dbReference>
<keyword evidence="2 4" id="KW-0418">Kinase</keyword>
<evidence type="ECO:0000313" key="4">
    <source>
        <dbReference type="EMBL" id="MPN19027.1"/>
    </source>
</evidence>
<dbReference type="InterPro" id="IPR036890">
    <property type="entry name" value="HATPase_C_sf"/>
</dbReference>
<protein>
    <submittedName>
        <fullName evidence="4">Oxygen sensor histidine kinase NreB</fullName>
        <ecNumber evidence="4">2.7.13.3</ecNumber>
    </submittedName>
</protein>
<evidence type="ECO:0000259" key="3">
    <source>
        <dbReference type="Pfam" id="PF02518"/>
    </source>
</evidence>
<feature type="domain" description="Histidine kinase/HSP90-like ATPase" evidence="3">
    <location>
        <begin position="82"/>
        <end position="176"/>
    </location>
</feature>
<dbReference type="Pfam" id="PF02518">
    <property type="entry name" value="HATPase_c"/>
    <property type="match status" value="1"/>
</dbReference>
<dbReference type="EC" id="2.7.13.3" evidence="4"/>
<dbReference type="InterPro" id="IPR003594">
    <property type="entry name" value="HATPase_dom"/>
</dbReference>
<keyword evidence="1 4" id="KW-0808">Transferase</keyword>
<dbReference type="InterPro" id="IPR050482">
    <property type="entry name" value="Sensor_HK_TwoCompSys"/>
</dbReference>
<sequence>MLQEGINDDSQKDEVTAILSSLEESIKSTRTLTFELGSPILYRLGFAASVEWLAEKMQENYSLSILYENQGLPEEMSDDLKAFLFRALHELLLNVAKHSGTDKAYVKTSYSGKMIRMTVCDEGRGFDTHNIDEGITNKQSFGLFSLRERLCSLGGYMIIKSKENKGVRITLFVPADSFNV</sequence>
<evidence type="ECO:0000256" key="1">
    <source>
        <dbReference type="ARBA" id="ARBA00022679"/>
    </source>
</evidence>
<gene>
    <name evidence="4" type="primary">nreB_5</name>
    <name evidence="4" type="ORF">SDC9_166393</name>
</gene>
<reference evidence="4" key="1">
    <citation type="submission" date="2019-08" db="EMBL/GenBank/DDBJ databases">
        <authorList>
            <person name="Kucharzyk K."/>
            <person name="Murdoch R.W."/>
            <person name="Higgins S."/>
            <person name="Loffler F."/>
        </authorList>
    </citation>
    <scope>NUCLEOTIDE SEQUENCE</scope>
</reference>
<evidence type="ECO:0000256" key="2">
    <source>
        <dbReference type="ARBA" id="ARBA00022777"/>
    </source>
</evidence>